<protein>
    <submittedName>
        <fullName evidence="1">Uncharacterized protein</fullName>
    </submittedName>
</protein>
<reference evidence="1" key="1">
    <citation type="submission" date="2019-12" db="EMBL/GenBank/DDBJ databases">
        <title>Genome sequencing and annotation of Brassica cretica.</title>
        <authorList>
            <person name="Studholme D.J."/>
            <person name="Sarris P.F."/>
        </authorList>
    </citation>
    <scope>NUCLEOTIDE SEQUENCE</scope>
    <source>
        <strain evidence="1">PFS-102/07</strain>
        <tissue evidence="1">Leaf</tissue>
    </source>
</reference>
<organism evidence="1">
    <name type="scientific">Brassica cretica</name>
    <name type="common">Mustard</name>
    <dbReference type="NCBI Taxonomy" id="69181"/>
    <lineage>
        <taxon>Eukaryota</taxon>
        <taxon>Viridiplantae</taxon>
        <taxon>Streptophyta</taxon>
        <taxon>Embryophyta</taxon>
        <taxon>Tracheophyta</taxon>
        <taxon>Spermatophyta</taxon>
        <taxon>Magnoliopsida</taxon>
        <taxon>eudicotyledons</taxon>
        <taxon>Gunneridae</taxon>
        <taxon>Pentapetalae</taxon>
        <taxon>rosids</taxon>
        <taxon>malvids</taxon>
        <taxon>Brassicales</taxon>
        <taxon>Brassicaceae</taxon>
        <taxon>Brassiceae</taxon>
        <taxon>Brassica</taxon>
    </lineage>
</organism>
<dbReference type="EMBL" id="QGKY02002305">
    <property type="protein sequence ID" value="KAF2533528.1"/>
    <property type="molecule type" value="Genomic_DNA"/>
</dbReference>
<evidence type="ECO:0000313" key="1">
    <source>
        <dbReference type="EMBL" id="KAF2533528.1"/>
    </source>
</evidence>
<sequence length="77" mass="8780">MEWSSRTSEEVCLRTHHLNGSLLETLNDGFLHFSLSPIDMMSEAIDQTVDKGKSEEETEDPTDQVGERVLIRESWGK</sequence>
<accession>A0A8S9FNF1</accession>
<gene>
    <name evidence="1" type="ORF">F2Q70_00032036</name>
</gene>
<comment type="caution">
    <text evidence="1">The sequence shown here is derived from an EMBL/GenBank/DDBJ whole genome shotgun (WGS) entry which is preliminary data.</text>
</comment>
<dbReference type="AlphaFoldDB" id="A0A8S9FNF1"/>
<name>A0A8S9FNF1_BRACR</name>
<proteinExistence type="predicted"/>